<dbReference type="EMBL" id="QUMQ01000001">
    <property type="protein sequence ID" value="REF94881.1"/>
    <property type="molecule type" value="Genomic_DNA"/>
</dbReference>
<evidence type="ECO:0000313" key="1">
    <source>
        <dbReference type="EMBL" id="REF94881.1"/>
    </source>
</evidence>
<comment type="caution">
    <text evidence="1">The sequence shown here is derived from an EMBL/GenBank/DDBJ whole genome shotgun (WGS) entry which is preliminary data.</text>
</comment>
<proteinExistence type="predicted"/>
<accession>A0A3D9ZC47</accession>
<reference evidence="1 2" key="1">
    <citation type="submission" date="2018-08" db="EMBL/GenBank/DDBJ databases">
        <title>Sequencing the genomes of 1000 actinobacteria strains.</title>
        <authorList>
            <person name="Klenk H.-P."/>
        </authorList>
    </citation>
    <scope>NUCLEOTIDE SEQUENCE [LARGE SCALE GENOMIC DNA]</scope>
    <source>
        <strain evidence="1 2">DSM 44099</strain>
    </source>
</reference>
<name>A0A3D9ZC47_9ACTN</name>
<dbReference type="AlphaFoldDB" id="A0A3D9ZC47"/>
<organism evidence="1 2">
    <name type="scientific">Asanoa ferruginea</name>
    <dbReference type="NCBI Taxonomy" id="53367"/>
    <lineage>
        <taxon>Bacteria</taxon>
        <taxon>Bacillati</taxon>
        <taxon>Actinomycetota</taxon>
        <taxon>Actinomycetes</taxon>
        <taxon>Micromonosporales</taxon>
        <taxon>Micromonosporaceae</taxon>
        <taxon>Asanoa</taxon>
    </lineage>
</organism>
<gene>
    <name evidence="1" type="ORF">DFJ67_0826</name>
</gene>
<sequence length="59" mass="6734">MVRSRTSYRLLILSAHVSQAPLARGLNERKAQLSGMILVDLLTMRYAALAPRRPRRARM</sequence>
<evidence type="ECO:0000313" key="2">
    <source>
        <dbReference type="Proteomes" id="UP000256913"/>
    </source>
</evidence>
<protein>
    <submittedName>
        <fullName evidence="1">Uncharacterized protein</fullName>
    </submittedName>
</protein>
<keyword evidence="2" id="KW-1185">Reference proteome</keyword>
<dbReference type="Proteomes" id="UP000256913">
    <property type="component" value="Unassembled WGS sequence"/>
</dbReference>